<keyword evidence="2" id="KW-1185">Reference proteome</keyword>
<dbReference type="Proteomes" id="UP000664398">
    <property type="component" value="Unassembled WGS sequence"/>
</dbReference>
<comment type="caution">
    <text evidence="1">The sequence shown here is derived from an EMBL/GenBank/DDBJ whole genome shotgun (WGS) entry which is preliminary data.</text>
</comment>
<dbReference type="EMBL" id="JAGDYL010000030">
    <property type="protein sequence ID" value="MBO1806360.1"/>
    <property type="molecule type" value="Genomic_DNA"/>
</dbReference>
<dbReference type="AlphaFoldDB" id="A0A939RV00"/>
<evidence type="ECO:0000313" key="1">
    <source>
        <dbReference type="EMBL" id="MBO1806360.1"/>
    </source>
</evidence>
<accession>A0A939RV00</accession>
<name>A0A939RV00_9MICO</name>
<organism evidence="1 2">
    <name type="scientific">Leucobacter ruminantium</name>
    <dbReference type="NCBI Taxonomy" id="1289170"/>
    <lineage>
        <taxon>Bacteria</taxon>
        <taxon>Bacillati</taxon>
        <taxon>Actinomycetota</taxon>
        <taxon>Actinomycetes</taxon>
        <taxon>Micrococcales</taxon>
        <taxon>Microbacteriaceae</taxon>
        <taxon>Leucobacter</taxon>
    </lineage>
</organism>
<gene>
    <name evidence="1" type="ORF">J4H91_13715</name>
</gene>
<evidence type="ECO:0000313" key="2">
    <source>
        <dbReference type="Proteomes" id="UP000664398"/>
    </source>
</evidence>
<dbReference type="RefSeq" id="WP_083311016.1">
    <property type="nucleotide sequence ID" value="NZ_JAGDYL010000030.1"/>
</dbReference>
<reference evidence="1" key="1">
    <citation type="submission" date="2021-03" db="EMBL/GenBank/DDBJ databases">
        <title>Leucobacter chromiisoli sp. nov., isolated from chromium-containing soil of chemical plant.</title>
        <authorList>
            <person name="Xu Z."/>
        </authorList>
    </citation>
    <scope>NUCLEOTIDE SEQUENCE</scope>
    <source>
        <strain evidence="1">A2</strain>
    </source>
</reference>
<proteinExistence type="predicted"/>
<sequence>MADHQDEHLLERARRLDQEAWAMCERLGLWRRLESVGAPVVVGAAGLGVIDRRDIDITTSCVALNEETIGRITSLGAELASHEDVRQVVIRDDTGRWNTDPRYPDGYYLGLEIMSPREKLWTADLWFVGEPERQPDLEHLRRFAPLVTDESRGAILALKRSVRTRGTGDDPVPGYLVYEAVIQDAVRSETEFQEWLNRRRTEFAAHDEGPNAS</sequence>
<protein>
    <submittedName>
        <fullName evidence="1">Uncharacterized protein</fullName>
    </submittedName>
</protein>